<dbReference type="AlphaFoldDB" id="A0ABD6A408"/>
<gene>
    <name evidence="1" type="ORF">ACFQKE_19515</name>
</gene>
<dbReference type="Gene3D" id="1.10.10.10">
    <property type="entry name" value="Winged helix-like DNA-binding domain superfamily/Winged helix DNA-binding domain"/>
    <property type="match status" value="1"/>
</dbReference>
<dbReference type="InterPro" id="IPR036388">
    <property type="entry name" value="WH-like_DNA-bd_sf"/>
</dbReference>
<reference evidence="1 2" key="1">
    <citation type="journal article" date="2019" name="Int. J. Syst. Evol. Microbiol.">
        <title>The Global Catalogue of Microorganisms (GCM) 10K type strain sequencing project: providing services to taxonomists for standard genome sequencing and annotation.</title>
        <authorList>
            <consortium name="The Broad Institute Genomics Platform"/>
            <consortium name="The Broad Institute Genome Sequencing Center for Infectious Disease"/>
            <person name="Wu L."/>
            <person name="Ma J."/>
        </authorList>
    </citation>
    <scope>NUCLEOTIDE SEQUENCE [LARGE SCALE GENOMIC DNA]</scope>
    <source>
        <strain evidence="1 2">GX21</strain>
    </source>
</reference>
<name>A0ABD6A408_9EURY</name>
<dbReference type="EMBL" id="JBHTAT010000006">
    <property type="protein sequence ID" value="MFC7257441.1"/>
    <property type="molecule type" value="Genomic_DNA"/>
</dbReference>
<evidence type="ECO:0000313" key="2">
    <source>
        <dbReference type="Proteomes" id="UP001596434"/>
    </source>
</evidence>
<dbReference type="SUPFAM" id="SSF46785">
    <property type="entry name" value="Winged helix' DNA-binding domain"/>
    <property type="match status" value="1"/>
</dbReference>
<dbReference type="Proteomes" id="UP001596434">
    <property type="component" value="Unassembled WGS sequence"/>
</dbReference>
<organism evidence="1 2">
    <name type="scientific">Haloplanus litoreus</name>
    <dbReference type="NCBI Taxonomy" id="767515"/>
    <lineage>
        <taxon>Archaea</taxon>
        <taxon>Methanobacteriati</taxon>
        <taxon>Methanobacteriota</taxon>
        <taxon>Stenosarchaea group</taxon>
        <taxon>Halobacteria</taxon>
        <taxon>Halobacteriales</taxon>
        <taxon>Haloferacaceae</taxon>
        <taxon>Haloplanus</taxon>
    </lineage>
</organism>
<proteinExistence type="predicted"/>
<evidence type="ECO:0000313" key="1">
    <source>
        <dbReference type="EMBL" id="MFC7257441.1"/>
    </source>
</evidence>
<sequence>MAKDRDEESGRYREVYSVESFLKALRQFDGAAGTQEIADEVGCEYRTAYGKLTDMEQEGVITSRKVGNANLWMLVDDD</sequence>
<protein>
    <submittedName>
        <fullName evidence="1">ArsR family transcriptional regulator</fullName>
    </submittedName>
</protein>
<keyword evidence="2" id="KW-1185">Reference proteome</keyword>
<dbReference type="InterPro" id="IPR036390">
    <property type="entry name" value="WH_DNA-bd_sf"/>
</dbReference>
<accession>A0ABD6A408</accession>
<dbReference type="RefSeq" id="WP_379707157.1">
    <property type="nucleotide sequence ID" value="NZ_JBHTAT010000006.1"/>
</dbReference>
<comment type="caution">
    <text evidence="1">The sequence shown here is derived from an EMBL/GenBank/DDBJ whole genome shotgun (WGS) entry which is preliminary data.</text>
</comment>